<sequence>MLYGNCVHCDSSVYESDERVTISLGVAHFECHERFQEQWLPEIEDHAEQERQSAKRDNKLLKRLKRTLKPKVWSVIELVMQDHWVGYLNITSLAEVTGQRNRAHDWFGESVAIRHLYDDATTCSYSETYGGVIFLPIGNARYLQMHISG</sequence>
<accession>A0ABV4N1L0</accession>
<name>A0ABV4N1L0_9VIBR</name>
<protein>
    <submittedName>
        <fullName evidence="1">Uncharacterized protein</fullName>
    </submittedName>
</protein>
<gene>
    <name evidence="1" type="ORF">AB6D66_18820</name>
</gene>
<comment type="caution">
    <text evidence="1">The sequence shown here is derived from an EMBL/GenBank/DDBJ whole genome shotgun (WGS) entry which is preliminary data.</text>
</comment>
<reference evidence="1 2" key="1">
    <citation type="journal article" date="2024" name="ISME J.">
        <title>Tailless and filamentous prophages are predominant in marine Vibrio.</title>
        <authorList>
            <person name="Steensen K."/>
            <person name="Seneca J."/>
            <person name="Bartlau N."/>
            <person name="Yu X.A."/>
            <person name="Hussain F.A."/>
            <person name="Polz M.F."/>
        </authorList>
    </citation>
    <scope>NUCLEOTIDE SEQUENCE [LARGE SCALE GENOMIC DNA]</scope>
    <source>
        <strain evidence="1 2">10N.239.312.F12</strain>
    </source>
</reference>
<dbReference type="EMBL" id="JBFSSG010000053">
    <property type="protein sequence ID" value="MEZ8723132.1"/>
    <property type="molecule type" value="Genomic_DNA"/>
</dbReference>
<dbReference type="RefSeq" id="WP_372125213.1">
    <property type="nucleotide sequence ID" value="NZ_JBFSSG010000053.1"/>
</dbReference>
<dbReference type="Proteomes" id="UP001570071">
    <property type="component" value="Unassembled WGS sequence"/>
</dbReference>
<keyword evidence="2" id="KW-1185">Reference proteome</keyword>
<evidence type="ECO:0000313" key="2">
    <source>
        <dbReference type="Proteomes" id="UP001570071"/>
    </source>
</evidence>
<evidence type="ECO:0000313" key="1">
    <source>
        <dbReference type="EMBL" id="MEZ8723132.1"/>
    </source>
</evidence>
<organism evidence="1 2">
    <name type="scientific">Vibrio pomeroyi</name>
    <dbReference type="NCBI Taxonomy" id="198832"/>
    <lineage>
        <taxon>Bacteria</taxon>
        <taxon>Pseudomonadati</taxon>
        <taxon>Pseudomonadota</taxon>
        <taxon>Gammaproteobacteria</taxon>
        <taxon>Vibrionales</taxon>
        <taxon>Vibrionaceae</taxon>
        <taxon>Vibrio</taxon>
    </lineage>
</organism>
<proteinExistence type="predicted"/>